<keyword evidence="2" id="KW-1185">Reference proteome</keyword>
<evidence type="ECO:0000313" key="1">
    <source>
        <dbReference type="EMBL" id="NBH61989.1"/>
    </source>
</evidence>
<dbReference type="AlphaFoldDB" id="A0A845QJD0"/>
<sequence>MLIESEVLKKYCERRIAEFEKPPTTDMQIGVAAGINDVLVTIKEIEEKQKLRLEEQRLKQNGICAIDDEVCTKESCVSCEKYILKAAILHYLRNGETK</sequence>
<organism evidence="1 2">
    <name type="scientific">Anaerotruncus colihominis</name>
    <dbReference type="NCBI Taxonomy" id="169435"/>
    <lineage>
        <taxon>Bacteria</taxon>
        <taxon>Bacillati</taxon>
        <taxon>Bacillota</taxon>
        <taxon>Clostridia</taxon>
        <taxon>Eubacteriales</taxon>
        <taxon>Oscillospiraceae</taxon>
        <taxon>Anaerotruncus</taxon>
    </lineage>
</organism>
<accession>A0A845QJD0</accession>
<name>A0A845QJD0_9FIRM</name>
<dbReference type="EMBL" id="QXWK01000018">
    <property type="protein sequence ID" value="NBH61989.1"/>
    <property type="molecule type" value="Genomic_DNA"/>
</dbReference>
<evidence type="ECO:0000313" key="2">
    <source>
        <dbReference type="Proteomes" id="UP000446866"/>
    </source>
</evidence>
<proteinExistence type="predicted"/>
<comment type="caution">
    <text evidence="1">The sequence shown here is derived from an EMBL/GenBank/DDBJ whole genome shotgun (WGS) entry which is preliminary data.</text>
</comment>
<dbReference type="Proteomes" id="UP000446866">
    <property type="component" value="Unassembled WGS sequence"/>
</dbReference>
<dbReference type="RefSeq" id="WP_160202273.1">
    <property type="nucleotide sequence ID" value="NZ_QXWK01000018.1"/>
</dbReference>
<protein>
    <submittedName>
        <fullName evidence="1">Uncharacterized protein</fullName>
    </submittedName>
</protein>
<reference evidence="1 2" key="1">
    <citation type="submission" date="2018-08" db="EMBL/GenBank/DDBJ databases">
        <title>Murine metabolic-syndrome-specific gut microbial biobank.</title>
        <authorList>
            <person name="Liu C."/>
        </authorList>
    </citation>
    <scope>NUCLEOTIDE SEQUENCE [LARGE SCALE GENOMIC DNA]</scope>
    <source>
        <strain evidence="1 2">28</strain>
    </source>
</reference>
<gene>
    <name evidence="1" type="ORF">D0435_10030</name>
</gene>